<evidence type="ECO:0000313" key="2">
    <source>
        <dbReference type="Proteomes" id="UP001055879"/>
    </source>
</evidence>
<comment type="caution">
    <text evidence="1">The sequence shown here is derived from an EMBL/GenBank/DDBJ whole genome shotgun (WGS) entry which is preliminary data.</text>
</comment>
<dbReference type="Proteomes" id="UP001055879">
    <property type="component" value="Linkage Group LG01"/>
</dbReference>
<organism evidence="1 2">
    <name type="scientific">Arctium lappa</name>
    <name type="common">Greater burdock</name>
    <name type="synonym">Lappa major</name>
    <dbReference type="NCBI Taxonomy" id="4217"/>
    <lineage>
        <taxon>Eukaryota</taxon>
        <taxon>Viridiplantae</taxon>
        <taxon>Streptophyta</taxon>
        <taxon>Embryophyta</taxon>
        <taxon>Tracheophyta</taxon>
        <taxon>Spermatophyta</taxon>
        <taxon>Magnoliopsida</taxon>
        <taxon>eudicotyledons</taxon>
        <taxon>Gunneridae</taxon>
        <taxon>Pentapetalae</taxon>
        <taxon>asterids</taxon>
        <taxon>campanulids</taxon>
        <taxon>Asterales</taxon>
        <taxon>Asteraceae</taxon>
        <taxon>Carduoideae</taxon>
        <taxon>Cardueae</taxon>
        <taxon>Arctiinae</taxon>
        <taxon>Arctium</taxon>
    </lineage>
</organism>
<accession>A0ACB9FDH3</accession>
<evidence type="ECO:0000313" key="1">
    <source>
        <dbReference type="EMBL" id="KAI3769200.1"/>
    </source>
</evidence>
<keyword evidence="2" id="KW-1185">Reference proteome</keyword>
<reference evidence="1 2" key="2">
    <citation type="journal article" date="2022" name="Mol. Ecol. Resour.">
        <title>The genomes of chicory, endive, great burdock and yacon provide insights into Asteraceae paleo-polyploidization history and plant inulin production.</title>
        <authorList>
            <person name="Fan W."/>
            <person name="Wang S."/>
            <person name="Wang H."/>
            <person name="Wang A."/>
            <person name="Jiang F."/>
            <person name="Liu H."/>
            <person name="Zhao H."/>
            <person name="Xu D."/>
            <person name="Zhang Y."/>
        </authorList>
    </citation>
    <scope>NUCLEOTIDE SEQUENCE [LARGE SCALE GENOMIC DNA]</scope>
    <source>
        <strain evidence="2">cv. Niubang</strain>
    </source>
</reference>
<reference evidence="2" key="1">
    <citation type="journal article" date="2022" name="Mol. Ecol. Resour.">
        <title>The genomes of chicory, endive, great burdock and yacon provide insights into Asteraceae palaeo-polyploidization history and plant inulin production.</title>
        <authorList>
            <person name="Fan W."/>
            <person name="Wang S."/>
            <person name="Wang H."/>
            <person name="Wang A."/>
            <person name="Jiang F."/>
            <person name="Liu H."/>
            <person name="Zhao H."/>
            <person name="Xu D."/>
            <person name="Zhang Y."/>
        </authorList>
    </citation>
    <scope>NUCLEOTIDE SEQUENCE [LARGE SCALE GENOMIC DNA]</scope>
    <source>
        <strain evidence="2">cv. Niubang</strain>
    </source>
</reference>
<protein>
    <submittedName>
        <fullName evidence="1">Uncharacterized protein</fullName>
    </submittedName>
</protein>
<dbReference type="EMBL" id="CM042047">
    <property type="protein sequence ID" value="KAI3769200.1"/>
    <property type="molecule type" value="Genomic_DNA"/>
</dbReference>
<name>A0ACB9FDH3_ARCLA</name>
<sequence>MELGSSATIFLLLFSLLQFHKTHTAELNTISNSQFLTYGDTLVSPAGNFELGIFRPAGISRNRYLGIWYKKISLQTVIWVANRASPITGASSLDILKISDPGILILINNNTVVWSSNTTVITSSRNATAKLHDTGNLVVIDEHDNDIWRSFDHPTDTLLPGMKFGRDFLTNKEWYLNSWRTNQDPNQGEFTWRFDTRNYPQNQLKQGEIVKFREALSGDPTVSNLLITYDVVINSTEVTFIYNVVNDSIVLRSTLSSYGKLENLMWVEDGKKWQILTALPRDICDTYNICSSYGSCRLDTSQRCVCLDETRFVPRDRKSWEIADWYSNVKLPDTESCWFNRSMKLKECEEMCLKNCSCVAYSNTDAIDGGGCLIWFDDLIDITEVSASMGGRDIFVRMASSELGLIILYHIYYVRELNNGIGVLLIGFIFAWLRYRRVKRNNQAEQIGKGELLHESKEADIDQLPLFSFSKIANATANFSMDNKLGEGGFGPVYKGILEEEGHEIAVKRLSKTSSQGVDEFKNEVICISKLQHRNLVKLLGCCIHGDEKMLIYEYMPNRSLDSFIFDKRKRLLLNWPKRFNIINGIARGLVYLHQDSRLRIIHRDLKASNILLDLDMNPKISDFGIARRFGGNETEANTERVVGTYGYMSPEYALDCLFSIKSNVFSFGVLVLEIVSGKRNRGFVHPEHDNNLIGHAWSVYNEGRSMELNDASLVESCNSFEVLRSIEVGLLCVQKVHCRNRSSQHFSWKGSYIRLRTSLRVRILEVRSMI</sequence>
<proteinExistence type="predicted"/>
<gene>
    <name evidence="1" type="ORF">L6452_00300</name>
</gene>